<accession>A0ACB7ZH11</accession>
<sequence length="160" mass="17269">MLLLFLSVLLTLIYCSHGDLIADTCRKTQYPLICISTLRSNPHSRSADVKGLVRFILKAALGKANTILNLANDLLKKTKDPILRQSLDTCISVYQDALDEIPIAIENVGKNNVEASDNASATFVDADTCEESFSNSPFAADNKAVKQLAVVAEDIIGSLG</sequence>
<dbReference type="Proteomes" id="UP000828048">
    <property type="component" value="Chromosome 9"/>
</dbReference>
<gene>
    <name evidence="1" type="ORF">Vadar_004921</name>
</gene>
<organism evidence="1 2">
    <name type="scientific">Vaccinium darrowii</name>
    <dbReference type="NCBI Taxonomy" id="229202"/>
    <lineage>
        <taxon>Eukaryota</taxon>
        <taxon>Viridiplantae</taxon>
        <taxon>Streptophyta</taxon>
        <taxon>Embryophyta</taxon>
        <taxon>Tracheophyta</taxon>
        <taxon>Spermatophyta</taxon>
        <taxon>Magnoliopsida</taxon>
        <taxon>eudicotyledons</taxon>
        <taxon>Gunneridae</taxon>
        <taxon>Pentapetalae</taxon>
        <taxon>asterids</taxon>
        <taxon>Ericales</taxon>
        <taxon>Ericaceae</taxon>
        <taxon>Vaccinioideae</taxon>
        <taxon>Vaccinieae</taxon>
        <taxon>Vaccinium</taxon>
    </lineage>
</organism>
<reference evidence="1 2" key="1">
    <citation type="journal article" date="2021" name="Hortic Res">
        <title>High-quality reference genome and annotation aids understanding of berry development for evergreen blueberry (Vaccinium darrowii).</title>
        <authorList>
            <person name="Yu J."/>
            <person name="Hulse-Kemp A.M."/>
            <person name="Babiker E."/>
            <person name="Staton M."/>
        </authorList>
    </citation>
    <scope>NUCLEOTIDE SEQUENCE [LARGE SCALE GENOMIC DNA]</scope>
    <source>
        <strain evidence="2">cv. NJ 8807/NJ 8810</strain>
        <tissue evidence="1">Young leaf</tissue>
    </source>
</reference>
<comment type="caution">
    <text evidence="1">The sequence shown here is derived from an EMBL/GenBank/DDBJ whole genome shotgun (WGS) entry which is preliminary data.</text>
</comment>
<evidence type="ECO:0000313" key="2">
    <source>
        <dbReference type="Proteomes" id="UP000828048"/>
    </source>
</evidence>
<protein>
    <submittedName>
        <fullName evidence="1">Uncharacterized protein</fullName>
    </submittedName>
</protein>
<evidence type="ECO:0000313" key="1">
    <source>
        <dbReference type="EMBL" id="KAH7865307.1"/>
    </source>
</evidence>
<dbReference type="EMBL" id="CM037159">
    <property type="protein sequence ID" value="KAH7865307.1"/>
    <property type="molecule type" value="Genomic_DNA"/>
</dbReference>
<keyword evidence="2" id="KW-1185">Reference proteome</keyword>
<proteinExistence type="predicted"/>
<name>A0ACB7ZH11_9ERIC</name>